<dbReference type="PROSITE" id="PS50110">
    <property type="entry name" value="RESPONSE_REGULATORY"/>
    <property type="match status" value="1"/>
</dbReference>
<dbReference type="CDD" id="cd17546">
    <property type="entry name" value="REC_hyHK_CKI1_RcsC-like"/>
    <property type="match status" value="1"/>
</dbReference>
<dbReference type="InterPro" id="IPR001789">
    <property type="entry name" value="Sig_transdc_resp-reg_receiver"/>
</dbReference>
<keyword evidence="12" id="KW-1133">Transmembrane helix</keyword>
<reference evidence="17" key="1">
    <citation type="submission" date="2022-07" db="EMBL/GenBank/DDBJ databases">
        <title>Alkalimarinus sp. nov., isolated from gut of a Alitta virens.</title>
        <authorList>
            <person name="Yang A.I."/>
            <person name="Shin N.-R."/>
        </authorList>
    </citation>
    <scope>NUCLEOTIDE SEQUENCE</scope>
    <source>
        <strain evidence="17">FA028</strain>
    </source>
</reference>
<dbReference type="Pfam" id="PF13426">
    <property type="entry name" value="PAS_9"/>
    <property type="match status" value="1"/>
</dbReference>
<keyword evidence="8" id="KW-0902">Two-component regulatory system</keyword>
<proteinExistence type="predicted"/>
<dbReference type="EC" id="2.7.13.3" evidence="2"/>
<evidence type="ECO:0000256" key="4">
    <source>
        <dbReference type="ARBA" id="ARBA00022679"/>
    </source>
</evidence>
<dbReference type="PANTHER" id="PTHR45339">
    <property type="entry name" value="HYBRID SIGNAL TRANSDUCTION HISTIDINE KINASE J"/>
    <property type="match status" value="1"/>
</dbReference>
<dbReference type="InterPro" id="IPR004358">
    <property type="entry name" value="Sig_transdc_His_kin-like_C"/>
</dbReference>
<dbReference type="SMART" id="SM00387">
    <property type="entry name" value="HATPase_c"/>
    <property type="match status" value="1"/>
</dbReference>
<evidence type="ECO:0000313" key="17">
    <source>
        <dbReference type="EMBL" id="UZW74356.1"/>
    </source>
</evidence>
<evidence type="ECO:0000259" key="16">
    <source>
        <dbReference type="PROSITE" id="PS50113"/>
    </source>
</evidence>
<dbReference type="Pfam" id="PF00072">
    <property type="entry name" value="Response_reg"/>
    <property type="match status" value="1"/>
</dbReference>
<dbReference type="InterPro" id="IPR000700">
    <property type="entry name" value="PAS-assoc_C"/>
</dbReference>
<keyword evidence="18" id="KW-1185">Reference proteome</keyword>
<keyword evidence="5" id="KW-0547">Nucleotide-binding</keyword>
<dbReference type="SUPFAM" id="SSF55874">
    <property type="entry name" value="ATPase domain of HSP90 chaperone/DNA topoisomerase II/histidine kinase"/>
    <property type="match status" value="1"/>
</dbReference>
<evidence type="ECO:0000256" key="6">
    <source>
        <dbReference type="ARBA" id="ARBA00022777"/>
    </source>
</evidence>
<dbReference type="Gene3D" id="1.10.287.130">
    <property type="match status" value="1"/>
</dbReference>
<dbReference type="InterPro" id="IPR000014">
    <property type="entry name" value="PAS"/>
</dbReference>
<feature type="transmembrane region" description="Helical" evidence="12">
    <location>
        <begin position="163"/>
        <end position="182"/>
    </location>
</feature>
<dbReference type="PROSITE" id="PS50112">
    <property type="entry name" value="PAS"/>
    <property type="match status" value="1"/>
</dbReference>
<accession>A0A9E8HKB5</accession>
<dbReference type="InterPro" id="IPR003661">
    <property type="entry name" value="HisK_dim/P_dom"/>
</dbReference>
<keyword evidence="7" id="KW-0067">ATP-binding</keyword>
<dbReference type="SUPFAM" id="SSF55785">
    <property type="entry name" value="PYP-like sensor domain (PAS domain)"/>
    <property type="match status" value="1"/>
</dbReference>
<dbReference type="Gene3D" id="3.30.565.10">
    <property type="entry name" value="Histidine kinase-like ATPase, C-terminal domain"/>
    <property type="match status" value="1"/>
</dbReference>
<evidence type="ECO:0000256" key="10">
    <source>
        <dbReference type="ARBA" id="ARBA00068150"/>
    </source>
</evidence>
<dbReference type="NCBIfam" id="TIGR00229">
    <property type="entry name" value="sensory_box"/>
    <property type="match status" value="1"/>
</dbReference>
<dbReference type="Pfam" id="PF00512">
    <property type="entry name" value="HisKA"/>
    <property type="match status" value="1"/>
</dbReference>
<evidence type="ECO:0000256" key="2">
    <source>
        <dbReference type="ARBA" id="ARBA00012438"/>
    </source>
</evidence>
<dbReference type="InterPro" id="IPR036097">
    <property type="entry name" value="HisK_dim/P_sf"/>
</dbReference>
<feature type="domain" description="Response regulatory" evidence="14">
    <location>
        <begin position="589"/>
        <end position="705"/>
    </location>
</feature>
<evidence type="ECO:0000259" key="13">
    <source>
        <dbReference type="PROSITE" id="PS50109"/>
    </source>
</evidence>
<dbReference type="SMART" id="SM00091">
    <property type="entry name" value="PAS"/>
    <property type="match status" value="1"/>
</dbReference>
<dbReference type="EMBL" id="CP101527">
    <property type="protein sequence ID" value="UZW74356.1"/>
    <property type="molecule type" value="Genomic_DNA"/>
</dbReference>
<dbReference type="Pfam" id="PF02518">
    <property type="entry name" value="HATPase_c"/>
    <property type="match status" value="1"/>
</dbReference>
<feature type="transmembrane region" description="Helical" evidence="12">
    <location>
        <begin position="129"/>
        <end position="151"/>
    </location>
</feature>
<dbReference type="CDD" id="cd16922">
    <property type="entry name" value="HATPase_EvgS-ArcB-TorS-like"/>
    <property type="match status" value="1"/>
</dbReference>
<dbReference type="PROSITE" id="PS50109">
    <property type="entry name" value="HIS_KIN"/>
    <property type="match status" value="1"/>
</dbReference>
<dbReference type="FunFam" id="1.10.287.130:FF:000002">
    <property type="entry name" value="Two-component osmosensing histidine kinase"/>
    <property type="match status" value="1"/>
</dbReference>
<dbReference type="PRINTS" id="PR00344">
    <property type="entry name" value="BCTRLSENSOR"/>
</dbReference>
<feature type="domain" description="Histidine kinase" evidence="13">
    <location>
        <begin position="335"/>
        <end position="556"/>
    </location>
</feature>
<dbReference type="CDD" id="cd00130">
    <property type="entry name" value="PAS"/>
    <property type="match status" value="1"/>
</dbReference>
<dbReference type="InterPro" id="IPR035965">
    <property type="entry name" value="PAS-like_dom_sf"/>
</dbReference>
<dbReference type="InterPro" id="IPR036890">
    <property type="entry name" value="HATPase_C_sf"/>
</dbReference>
<protein>
    <recommendedName>
        <fullName evidence="10">Sensory/regulatory protein RpfC</fullName>
        <ecNumber evidence="2">2.7.13.3</ecNumber>
    </recommendedName>
</protein>
<evidence type="ECO:0000256" key="8">
    <source>
        <dbReference type="ARBA" id="ARBA00023012"/>
    </source>
</evidence>
<dbReference type="SMART" id="SM00448">
    <property type="entry name" value="REC"/>
    <property type="match status" value="1"/>
</dbReference>
<dbReference type="GO" id="GO:0005524">
    <property type="term" value="F:ATP binding"/>
    <property type="evidence" value="ECO:0007669"/>
    <property type="project" value="UniProtKB-KW"/>
</dbReference>
<dbReference type="Gene3D" id="3.30.450.20">
    <property type="entry name" value="PAS domain"/>
    <property type="match status" value="1"/>
</dbReference>
<sequence>MGFSIGRIINRGIDSGVSAGVGKCIRLCNTSALILAVSLLPYLALYGYHQLYTVFFTILFLVVFNAVIPSINATGHDQFARVLFVLVNFTVGFLNSTMMGHDSFVYLYLVVGLPTAVMMFQFKEYFLQLTCLSIALVLVVLDLVFCVVPFSQYQLSADAEEQIRFTAVLGSLSCLLLFILFFREERDSAQRNFDQLIISQQILKNDIDAIFFCDLKGNIQFANPSAEQLYGYTQDELVGKSIQSFYNCAENKHSLQKSIANVLNWRGETELSRKDGSTFSAFLTQFVVTDDKGFPQGVAASVKDISRQKQTELALIDAKEKAEEAAAAKANFLATMSHEIRTPLNGVIGITQLLLEDDPKPEHVESLNILKFAGENLLTLVNDVLDFSKIDAGRITLERVPFCLSELVDSIKNSAQYTAFEKGITFDVGLSEQLDRRYLGDPVRITQILLNLTSNAIKFTKVGGVTLSVVVLHTDEQQATIEFKVSDTGIGIAKDKLEHIFEQFSQADNTITRHYGGSGLGLSITKGLLDAFGSDITVESEEGKGTIFSFKLTMRKAPADLSFIPSSALPKMNGELADQTVKEELAGLSILVAEDNPVNVMVIKKWLTKWGVMMDIVKNGEEAVQKVRAQKYDLVLMDIQMPVMDGFQATLAIRSLMQGEPLPIIALTATATEEFVAEAYEVGMDDYLGKPFNPNHLKSKIKQLCSPVTA</sequence>
<dbReference type="FunFam" id="3.30.565.10:FF:000010">
    <property type="entry name" value="Sensor histidine kinase RcsC"/>
    <property type="match status" value="1"/>
</dbReference>
<dbReference type="RefSeq" id="WP_251812471.1">
    <property type="nucleotide sequence ID" value="NZ_CP101527.1"/>
</dbReference>
<dbReference type="KEGG" id="asem:NNL22_15205"/>
<dbReference type="SUPFAM" id="SSF47384">
    <property type="entry name" value="Homodimeric domain of signal transducing histidine kinase"/>
    <property type="match status" value="1"/>
</dbReference>
<comment type="catalytic activity">
    <reaction evidence="1">
        <text>ATP + protein L-histidine = ADP + protein N-phospho-L-histidine.</text>
        <dbReference type="EC" id="2.7.13.3"/>
    </reaction>
</comment>
<feature type="transmembrane region" description="Helical" evidence="12">
    <location>
        <begin position="80"/>
        <end position="98"/>
    </location>
</feature>
<dbReference type="Gene3D" id="3.40.50.2300">
    <property type="match status" value="1"/>
</dbReference>
<evidence type="ECO:0000259" key="14">
    <source>
        <dbReference type="PROSITE" id="PS50110"/>
    </source>
</evidence>
<evidence type="ECO:0000256" key="11">
    <source>
        <dbReference type="PROSITE-ProRule" id="PRU00169"/>
    </source>
</evidence>
<feature type="domain" description="PAS" evidence="15">
    <location>
        <begin position="201"/>
        <end position="266"/>
    </location>
</feature>
<evidence type="ECO:0000259" key="15">
    <source>
        <dbReference type="PROSITE" id="PS50112"/>
    </source>
</evidence>
<evidence type="ECO:0000313" key="18">
    <source>
        <dbReference type="Proteomes" id="UP001164472"/>
    </source>
</evidence>
<gene>
    <name evidence="17" type="ORF">NNL22_15205</name>
</gene>
<organism evidence="17 18">
    <name type="scientific">Alkalimarinus sediminis</name>
    <dbReference type="NCBI Taxonomy" id="1632866"/>
    <lineage>
        <taxon>Bacteria</taxon>
        <taxon>Pseudomonadati</taxon>
        <taxon>Pseudomonadota</taxon>
        <taxon>Gammaproteobacteria</taxon>
        <taxon>Alteromonadales</taxon>
        <taxon>Alteromonadaceae</taxon>
        <taxon>Alkalimarinus</taxon>
    </lineage>
</organism>
<feature type="transmembrane region" description="Helical" evidence="12">
    <location>
        <begin position="51"/>
        <end position="68"/>
    </location>
</feature>
<name>A0A9E8HKB5_9ALTE</name>
<dbReference type="CDD" id="cd00082">
    <property type="entry name" value="HisKA"/>
    <property type="match status" value="1"/>
</dbReference>
<keyword evidence="12" id="KW-0812">Transmembrane</keyword>
<evidence type="ECO:0000256" key="7">
    <source>
        <dbReference type="ARBA" id="ARBA00022840"/>
    </source>
</evidence>
<feature type="modified residue" description="4-aspartylphosphate" evidence="11">
    <location>
        <position position="638"/>
    </location>
</feature>
<dbReference type="InterPro" id="IPR003594">
    <property type="entry name" value="HATPase_dom"/>
</dbReference>
<keyword evidence="4" id="KW-0808">Transferase</keyword>
<dbReference type="SMART" id="SM00388">
    <property type="entry name" value="HisKA"/>
    <property type="match status" value="1"/>
</dbReference>
<dbReference type="PANTHER" id="PTHR45339:SF1">
    <property type="entry name" value="HYBRID SIGNAL TRANSDUCTION HISTIDINE KINASE J"/>
    <property type="match status" value="1"/>
</dbReference>
<dbReference type="InterPro" id="IPR005467">
    <property type="entry name" value="His_kinase_dom"/>
</dbReference>
<feature type="domain" description="PAC" evidence="16">
    <location>
        <begin position="265"/>
        <end position="317"/>
    </location>
</feature>
<comment type="subunit">
    <text evidence="9">At low DSF concentrations, interacts with RpfF.</text>
</comment>
<dbReference type="GO" id="GO:0000155">
    <property type="term" value="F:phosphorelay sensor kinase activity"/>
    <property type="evidence" value="ECO:0007669"/>
    <property type="project" value="InterPro"/>
</dbReference>
<evidence type="ECO:0000256" key="5">
    <source>
        <dbReference type="ARBA" id="ARBA00022741"/>
    </source>
</evidence>
<keyword evidence="3 11" id="KW-0597">Phosphoprotein</keyword>
<keyword evidence="12" id="KW-0472">Membrane</keyword>
<evidence type="ECO:0000256" key="12">
    <source>
        <dbReference type="SAM" id="Phobius"/>
    </source>
</evidence>
<dbReference type="AlphaFoldDB" id="A0A9E8HKB5"/>
<evidence type="ECO:0000256" key="3">
    <source>
        <dbReference type="ARBA" id="ARBA00022553"/>
    </source>
</evidence>
<dbReference type="SUPFAM" id="SSF52172">
    <property type="entry name" value="CheY-like"/>
    <property type="match status" value="1"/>
</dbReference>
<keyword evidence="6" id="KW-0418">Kinase</keyword>
<dbReference type="Proteomes" id="UP001164472">
    <property type="component" value="Chromosome"/>
</dbReference>
<dbReference type="PROSITE" id="PS50113">
    <property type="entry name" value="PAC"/>
    <property type="match status" value="1"/>
</dbReference>
<evidence type="ECO:0000256" key="9">
    <source>
        <dbReference type="ARBA" id="ARBA00064003"/>
    </source>
</evidence>
<evidence type="ECO:0000256" key="1">
    <source>
        <dbReference type="ARBA" id="ARBA00000085"/>
    </source>
</evidence>
<feature type="transmembrane region" description="Helical" evidence="12">
    <location>
        <begin position="104"/>
        <end position="122"/>
    </location>
</feature>
<dbReference type="InterPro" id="IPR011006">
    <property type="entry name" value="CheY-like_superfamily"/>
</dbReference>